<evidence type="ECO:0000259" key="1">
    <source>
        <dbReference type="Pfam" id="PF08241"/>
    </source>
</evidence>
<dbReference type="Proteomes" id="UP001060336">
    <property type="component" value="Chromosome"/>
</dbReference>
<accession>A0A9J7AW18</accession>
<dbReference type="KEGG" id="naci:NUH88_19790"/>
<gene>
    <name evidence="2" type="ORF">NUH88_19790</name>
</gene>
<reference evidence="2" key="1">
    <citation type="submission" date="2022-08" db="EMBL/GenBank/DDBJ databases">
        <title>Nisaea acidiphila sp. nov., isolated from a marine algal debris and emended description of the genus Nisaea Urios et al. 2008.</title>
        <authorList>
            <person name="Kwon K."/>
        </authorList>
    </citation>
    <scope>NUCLEOTIDE SEQUENCE</scope>
    <source>
        <strain evidence="2">MEBiC11861</strain>
    </source>
</reference>
<dbReference type="Gene3D" id="3.40.50.150">
    <property type="entry name" value="Vaccinia Virus protein VP39"/>
    <property type="match status" value="1"/>
</dbReference>
<dbReference type="RefSeq" id="WP_257768399.1">
    <property type="nucleotide sequence ID" value="NZ_CP102480.1"/>
</dbReference>
<dbReference type="Pfam" id="PF08241">
    <property type="entry name" value="Methyltransf_11"/>
    <property type="match status" value="1"/>
</dbReference>
<protein>
    <recommendedName>
        <fullName evidence="1">Methyltransferase type 11 domain-containing protein</fullName>
    </recommendedName>
</protein>
<feature type="domain" description="Methyltransferase type 11" evidence="1">
    <location>
        <begin position="32"/>
        <end position="80"/>
    </location>
</feature>
<evidence type="ECO:0000313" key="2">
    <source>
        <dbReference type="EMBL" id="UUX49629.1"/>
    </source>
</evidence>
<sequence length="195" mass="22822">MKLNIGCGFRKMDGYTNVDFFKECDPDILLNLEETPWPFETGSISEVAAIHVLEHLGEQRSVFFNIIKEIYRVLKHDGLFRVSVPHYMHRSYYSDPTHVRTFTSGTFEMLSKEQNRDWARRNVNVTMLALMLDVDFETVEVNYGFDPVWNEKLRKGEISQEKLREIATQQWGVIQELNILMKARKADIETNGKEV</sequence>
<dbReference type="AlphaFoldDB" id="A0A9J7AW18"/>
<evidence type="ECO:0000313" key="3">
    <source>
        <dbReference type="Proteomes" id="UP001060336"/>
    </source>
</evidence>
<dbReference type="EMBL" id="CP102480">
    <property type="protein sequence ID" value="UUX49629.1"/>
    <property type="molecule type" value="Genomic_DNA"/>
</dbReference>
<proteinExistence type="predicted"/>
<dbReference type="InterPro" id="IPR029063">
    <property type="entry name" value="SAM-dependent_MTases_sf"/>
</dbReference>
<organism evidence="2 3">
    <name type="scientific">Nisaea acidiphila</name>
    <dbReference type="NCBI Taxonomy" id="1862145"/>
    <lineage>
        <taxon>Bacteria</taxon>
        <taxon>Pseudomonadati</taxon>
        <taxon>Pseudomonadota</taxon>
        <taxon>Alphaproteobacteria</taxon>
        <taxon>Rhodospirillales</taxon>
        <taxon>Thalassobaculaceae</taxon>
        <taxon>Nisaea</taxon>
    </lineage>
</organism>
<keyword evidence="3" id="KW-1185">Reference proteome</keyword>
<dbReference type="SUPFAM" id="SSF53335">
    <property type="entry name" value="S-adenosyl-L-methionine-dependent methyltransferases"/>
    <property type="match status" value="1"/>
</dbReference>
<dbReference type="GO" id="GO:0008757">
    <property type="term" value="F:S-adenosylmethionine-dependent methyltransferase activity"/>
    <property type="evidence" value="ECO:0007669"/>
    <property type="project" value="InterPro"/>
</dbReference>
<name>A0A9J7AW18_9PROT</name>
<dbReference type="InterPro" id="IPR013216">
    <property type="entry name" value="Methyltransf_11"/>
</dbReference>